<comment type="similarity">
    <text evidence="1">Belongs to the peptidase C40 family.</text>
</comment>
<evidence type="ECO:0000313" key="8">
    <source>
        <dbReference type="Proteomes" id="UP001057291"/>
    </source>
</evidence>
<keyword evidence="4" id="KW-0788">Thiol protease</keyword>
<keyword evidence="5" id="KW-0732">Signal</keyword>
<keyword evidence="8" id="KW-1185">Reference proteome</keyword>
<evidence type="ECO:0000313" key="7">
    <source>
        <dbReference type="EMBL" id="GIM44736.1"/>
    </source>
</evidence>
<dbReference type="PROSITE" id="PS51935">
    <property type="entry name" value="NLPC_P60"/>
    <property type="match status" value="1"/>
</dbReference>
<evidence type="ECO:0000256" key="3">
    <source>
        <dbReference type="ARBA" id="ARBA00022801"/>
    </source>
</evidence>
<keyword evidence="2" id="KW-0645">Protease</keyword>
<protein>
    <recommendedName>
        <fullName evidence="6">NlpC/P60 domain-containing protein</fullName>
    </recommendedName>
</protein>
<dbReference type="AlphaFoldDB" id="A0AAV4LAC4"/>
<dbReference type="SUPFAM" id="SSF54001">
    <property type="entry name" value="Cysteine proteinases"/>
    <property type="match status" value="1"/>
</dbReference>
<dbReference type="RefSeq" id="WP_282197995.1">
    <property type="nucleotide sequence ID" value="NZ_BOQE01000001.1"/>
</dbReference>
<dbReference type="InterPro" id="IPR051202">
    <property type="entry name" value="Peptidase_C40"/>
</dbReference>
<name>A0AAV4LAC4_9BACL</name>
<dbReference type="Proteomes" id="UP001057291">
    <property type="component" value="Unassembled WGS sequence"/>
</dbReference>
<evidence type="ECO:0000256" key="4">
    <source>
        <dbReference type="ARBA" id="ARBA00022807"/>
    </source>
</evidence>
<dbReference type="PANTHER" id="PTHR47053:SF1">
    <property type="entry name" value="MUREIN DD-ENDOPEPTIDASE MEPH-RELATED"/>
    <property type="match status" value="1"/>
</dbReference>
<keyword evidence="3" id="KW-0378">Hydrolase</keyword>
<comment type="caution">
    <text evidence="7">The sequence shown here is derived from an EMBL/GenBank/DDBJ whole genome shotgun (WGS) entry which is preliminary data.</text>
</comment>
<evidence type="ECO:0000256" key="2">
    <source>
        <dbReference type="ARBA" id="ARBA00022670"/>
    </source>
</evidence>
<proteinExistence type="inferred from homology"/>
<evidence type="ECO:0000256" key="5">
    <source>
        <dbReference type="SAM" id="SignalP"/>
    </source>
</evidence>
<dbReference type="Pfam" id="PF00877">
    <property type="entry name" value="NLPC_P60"/>
    <property type="match status" value="1"/>
</dbReference>
<feature type="chain" id="PRO_5043921180" description="NlpC/P60 domain-containing protein" evidence="5">
    <location>
        <begin position="25"/>
        <end position="192"/>
    </location>
</feature>
<feature type="signal peptide" evidence="5">
    <location>
        <begin position="1"/>
        <end position="24"/>
    </location>
</feature>
<gene>
    <name evidence="7" type="ORF">DNHGIG_02850</name>
</gene>
<evidence type="ECO:0000259" key="6">
    <source>
        <dbReference type="PROSITE" id="PS51935"/>
    </source>
</evidence>
<feature type="domain" description="NlpC/P60" evidence="6">
    <location>
        <begin position="62"/>
        <end position="191"/>
    </location>
</feature>
<dbReference type="InterPro" id="IPR038765">
    <property type="entry name" value="Papain-like_cys_pep_sf"/>
</dbReference>
<dbReference type="InterPro" id="IPR000064">
    <property type="entry name" value="NLP_P60_dom"/>
</dbReference>
<reference evidence="7" key="1">
    <citation type="journal article" date="2023" name="Int. J. Syst. Evol. Microbiol.">
        <title>Collibacillus ludicampi gen. nov., sp. nov., a new soil bacterium of the family Alicyclobacillaceae.</title>
        <authorList>
            <person name="Jojima T."/>
            <person name="Ioku Y."/>
            <person name="Fukuta Y."/>
            <person name="Shirasaka N."/>
            <person name="Matsumura Y."/>
            <person name="Mori M."/>
        </authorList>
    </citation>
    <scope>NUCLEOTIDE SEQUENCE</scope>
    <source>
        <strain evidence="7">TP075</strain>
    </source>
</reference>
<dbReference type="Gene3D" id="3.90.1720.10">
    <property type="entry name" value="endopeptidase domain like (from Nostoc punctiforme)"/>
    <property type="match status" value="1"/>
</dbReference>
<organism evidence="7 8">
    <name type="scientific">Collibacillus ludicampi</name>
    <dbReference type="NCBI Taxonomy" id="2771369"/>
    <lineage>
        <taxon>Bacteria</taxon>
        <taxon>Bacillati</taxon>
        <taxon>Bacillota</taxon>
        <taxon>Bacilli</taxon>
        <taxon>Bacillales</taxon>
        <taxon>Alicyclobacillaceae</taxon>
        <taxon>Collibacillus</taxon>
    </lineage>
</organism>
<dbReference type="PANTHER" id="PTHR47053">
    <property type="entry name" value="MUREIN DD-ENDOPEPTIDASE MEPH-RELATED"/>
    <property type="match status" value="1"/>
</dbReference>
<dbReference type="GO" id="GO:0008234">
    <property type="term" value="F:cysteine-type peptidase activity"/>
    <property type="evidence" value="ECO:0007669"/>
    <property type="project" value="UniProtKB-KW"/>
</dbReference>
<sequence length="192" mass="21663">MKSVWQRAFIIIVFLLLANTGTYAAAPTVSTPLPIPREPDHWQGEVLVTVQPAMMLQLKDTKAFRQKLIRSALVLSETKRRSQAASLDKPHTFFCAGFVQQLYRSCGIWIPAHSVYALSRYGIRLQDPKHLNTGDLVFFSQANRATEVGHVGVYLEKGQVLHPDDKNGTFVKVSLHDPVIQKRMLFATRIVH</sequence>
<dbReference type="GO" id="GO:0006508">
    <property type="term" value="P:proteolysis"/>
    <property type="evidence" value="ECO:0007669"/>
    <property type="project" value="UniProtKB-KW"/>
</dbReference>
<dbReference type="EMBL" id="BOQE01000001">
    <property type="protein sequence ID" value="GIM44736.1"/>
    <property type="molecule type" value="Genomic_DNA"/>
</dbReference>
<evidence type="ECO:0000256" key="1">
    <source>
        <dbReference type="ARBA" id="ARBA00007074"/>
    </source>
</evidence>
<accession>A0AAV4LAC4</accession>